<feature type="transmembrane region" description="Helical" evidence="1">
    <location>
        <begin position="6"/>
        <end position="30"/>
    </location>
</feature>
<dbReference type="EMBL" id="FNBW01000006">
    <property type="protein sequence ID" value="SDF75718.1"/>
    <property type="molecule type" value="Genomic_DNA"/>
</dbReference>
<keyword evidence="1" id="KW-0812">Transmembrane</keyword>
<gene>
    <name evidence="3" type="ORF">SAMN05660686_02220</name>
</gene>
<keyword evidence="1" id="KW-0472">Membrane</keyword>
<evidence type="ECO:0000313" key="3">
    <source>
        <dbReference type="EMBL" id="SDF75718.1"/>
    </source>
</evidence>
<sequence>MSYLPAFLRVSVITGVAAIGAVVVACGAGVPASGAASHGPAPVFERDGIALGGYDPVSYFFEPEPVPGSAAHQVTWRGTVWHFTSAENAQRFRVDPEQFAPQYGGYSLYGMSRGKAYSADPTVFDIIDGKLYLSRNDAVREIWQRNPSGYIATADRKWRQADWSEAPNRLTH</sequence>
<keyword evidence="1" id="KW-1133">Transmembrane helix</keyword>
<reference evidence="3 4" key="1">
    <citation type="submission" date="2016-10" db="EMBL/GenBank/DDBJ databases">
        <authorList>
            <person name="Varghese N."/>
            <person name="Submissions S."/>
        </authorList>
    </citation>
    <scope>NUCLEOTIDE SEQUENCE [LARGE SCALE GENOMIC DNA]</scope>
    <source>
        <strain evidence="3 4">DSM 18839</strain>
    </source>
</reference>
<organism evidence="3 4">
    <name type="scientific">Thalassobaculum litoreum DSM 18839</name>
    <dbReference type="NCBI Taxonomy" id="1123362"/>
    <lineage>
        <taxon>Bacteria</taxon>
        <taxon>Pseudomonadati</taxon>
        <taxon>Pseudomonadota</taxon>
        <taxon>Alphaproteobacteria</taxon>
        <taxon>Rhodospirillales</taxon>
        <taxon>Thalassobaculaceae</taxon>
        <taxon>Thalassobaculum</taxon>
    </lineage>
</organism>
<proteinExistence type="predicted"/>
<comment type="caution">
    <text evidence="3">The sequence shown here is derived from an EMBL/GenBank/DDBJ whole genome shotgun (WGS) entry which is preliminary data.</text>
</comment>
<keyword evidence="4" id="KW-1185">Reference proteome</keyword>
<evidence type="ECO:0000259" key="2">
    <source>
        <dbReference type="Pfam" id="PF04945"/>
    </source>
</evidence>
<accession>A0A8G2BJN8</accession>
<protein>
    <submittedName>
        <fullName evidence="3">YHS domain-containing protein</fullName>
    </submittedName>
</protein>
<evidence type="ECO:0000313" key="4">
    <source>
        <dbReference type="Proteomes" id="UP000198615"/>
    </source>
</evidence>
<dbReference type="InterPro" id="IPR007029">
    <property type="entry name" value="YHS_dom"/>
</dbReference>
<name>A0A8G2BJN8_9PROT</name>
<feature type="domain" description="YHS" evidence="2">
    <location>
        <begin position="57"/>
        <end position="103"/>
    </location>
</feature>
<dbReference type="NCBIfam" id="NF041384">
    <property type="entry name" value="YHS_seleno_dom"/>
    <property type="match status" value="1"/>
</dbReference>
<dbReference type="Proteomes" id="UP000198615">
    <property type="component" value="Unassembled WGS sequence"/>
</dbReference>
<dbReference type="AlphaFoldDB" id="A0A8G2BJN8"/>
<evidence type="ECO:0000256" key="1">
    <source>
        <dbReference type="SAM" id="Phobius"/>
    </source>
</evidence>
<dbReference type="Pfam" id="PF04945">
    <property type="entry name" value="YHS"/>
    <property type="match status" value="1"/>
</dbReference>
<dbReference type="RefSeq" id="WP_051245190.1">
    <property type="nucleotide sequence ID" value="NZ_FNBW01000006.1"/>
</dbReference>
<dbReference type="OrthoDB" id="344729at2"/>